<organism evidence="8 9">
    <name type="scientific">Ramularia collo-cygni</name>
    <dbReference type="NCBI Taxonomy" id="112498"/>
    <lineage>
        <taxon>Eukaryota</taxon>
        <taxon>Fungi</taxon>
        <taxon>Dikarya</taxon>
        <taxon>Ascomycota</taxon>
        <taxon>Pezizomycotina</taxon>
        <taxon>Dothideomycetes</taxon>
        <taxon>Dothideomycetidae</taxon>
        <taxon>Mycosphaerellales</taxon>
        <taxon>Mycosphaerellaceae</taxon>
        <taxon>Ramularia</taxon>
    </lineage>
</organism>
<gene>
    <name evidence="8" type="ORF">RCC_01563</name>
</gene>
<evidence type="ECO:0000256" key="5">
    <source>
        <dbReference type="ARBA" id="ARBA00022777"/>
    </source>
</evidence>
<dbReference type="GO" id="GO:0005634">
    <property type="term" value="C:nucleus"/>
    <property type="evidence" value="ECO:0007669"/>
    <property type="project" value="TreeGrafter"/>
</dbReference>
<dbReference type="InterPro" id="IPR011009">
    <property type="entry name" value="Kinase-like_dom_sf"/>
</dbReference>
<dbReference type="PROSITE" id="PS50011">
    <property type="entry name" value="PROTEIN_KINASE_DOM"/>
    <property type="match status" value="1"/>
</dbReference>
<dbReference type="GeneID" id="35596801"/>
<reference evidence="8 9" key="1">
    <citation type="submission" date="2016-03" db="EMBL/GenBank/DDBJ databases">
        <authorList>
            <person name="Ploux O."/>
        </authorList>
    </citation>
    <scope>NUCLEOTIDE SEQUENCE [LARGE SCALE GENOMIC DNA]</scope>
    <source>
        <strain evidence="8 9">URUG2</strain>
    </source>
</reference>
<dbReference type="GO" id="GO:0005737">
    <property type="term" value="C:cytoplasm"/>
    <property type="evidence" value="ECO:0007669"/>
    <property type="project" value="TreeGrafter"/>
</dbReference>
<dbReference type="Pfam" id="PF00069">
    <property type="entry name" value="Pkinase"/>
    <property type="match status" value="1"/>
</dbReference>
<name>A0A2D3V2J5_9PEZI</name>
<protein>
    <recommendedName>
        <fullName evidence="1">non-specific serine/threonine protein kinase</fullName>
        <ecNumber evidence="1">2.7.11.1</ecNumber>
    </recommendedName>
</protein>
<dbReference type="PANTHER" id="PTHR11042:SF160">
    <property type="entry name" value="EUKARYOTIC TRANSLATION INITIATION FACTOR 2-ALPHA KINASE 1"/>
    <property type="match status" value="1"/>
</dbReference>
<proteinExistence type="predicted"/>
<dbReference type="Proteomes" id="UP000225277">
    <property type="component" value="Unassembled WGS sequence"/>
</dbReference>
<keyword evidence="3" id="KW-0808">Transferase</keyword>
<dbReference type="SMART" id="SM00220">
    <property type="entry name" value="S_TKc"/>
    <property type="match status" value="1"/>
</dbReference>
<evidence type="ECO:0000259" key="7">
    <source>
        <dbReference type="PROSITE" id="PS50011"/>
    </source>
</evidence>
<keyword evidence="9" id="KW-1185">Reference proteome</keyword>
<dbReference type="Gene3D" id="1.10.510.10">
    <property type="entry name" value="Transferase(Phosphotransferase) domain 1"/>
    <property type="match status" value="1"/>
</dbReference>
<evidence type="ECO:0000256" key="1">
    <source>
        <dbReference type="ARBA" id="ARBA00012513"/>
    </source>
</evidence>
<keyword evidence="6" id="KW-0067">ATP-binding</keyword>
<evidence type="ECO:0000256" key="6">
    <source>
        <dbReference type="ARBA" id="ARBA00022840"/>
    </source>
</evidence>
<dbReference type="AlphaFoldDB" id="A0A2D3V2J5"/>
<dbReference type="InterPro" id="IPR050339">
    <property type="entry name" value="CC_SR_Kinase"/>
</dbReference>
<dbReference type="SUPFAM" id="SSF56112">
    <property type="entry name" value="Protein kinase-like (PK-like)"/>
    <property type="match status" value="1"/>
</dbReference>
<accession>A0A2D3V2J5</accession>
<dbReference type="GO" id="GO:0004694">
    <property type="term" value="F:eukaryotic translation initiation factor 2alpha kinase activity"/>
    <property type="evidence" value="ECO:0007669"/>
    <property type="project" value="TreeGrafter"/>
</dbReference>
<keyword evidence="2" id="KW-0723">Serine/threonine-protein kinase</keyword>
<sequence>MLLQRSYASRLYITSPLRLSNIRNYSALIGDSGREYPRGTLLRRHPQDSRFDIYKTESQGKTFIFKRVPKPVFDLSQRLANDIPSSQCLRMHVDSNSKESILVYDYFRDTLLSLLENDPAFPPDERAKIIMRGVGEAVQELHTNSWIHADIKPDNILVDWTSDREGNKVVTRVALGDFDIACKLREGEVHLTPHAIGNAMWRSPEGQTGLLTRASDIYSLGLVYIYTLGGGELLLLNDYQSLLKAGIPPPSKKSSRNISATSVPFPKISTSKSRMMRTGGMLYE</sequence>
<dbReference type="RefSeq" id="XP_023622625.1">
    <property type="nucleotide sequence ID" value="XM_023766857.1"/>
</dbReference>
<dbReference type="PANTHER" id="PTHR11042">
    <property type="entry name" value="EUKARYOTIC TRANSLATION INITIATION FACTOR 2-ALPHA KINASE EIF2-ALPHA KINASE -RELATED"/>
    <property type="match status" value="1"/>
</dbReference>
<keyword evidence="5" id="KW-0418">Kinase</keyword>
<evidence type="ECO:0000256" key="4">
    <source>
        <dbReference type="ARBA" id="ARBA00022741"/>
    </source>
</evidence>
<evidence type="ECO:0000256" key="2">
    <source>
        <dbReference type="ARBA" id="ARBA00022527"/>
    </source>
</evidence>
<dbReference type="GO" id="GO:0005524">
    <property type="term" value="F:ATP binding"/>
    <property type="evidence" value="ECO:0007669"/>
    <property type="project" value="UniProtKB-KW"/>
</dbReference>
<evidence type="ECO:0000313" key="9">
    <source>
        <dbReference type="Proteomes" id="UP000225277"/>
    </source>
</evidence>
<keyword evidence="4" id="KW-0547">Nucleotide-binding</keyword>
<feature type="domain" description="Protein kinase" evidence="7">
    <location>
        <begin position="1"/>
        <end position="284"/>
    </location>
</feature>
<dbReference type="STRING" id="112498.A0A2D3V2J5"/>
<dbReference type="EC" id="2.7.11.1" evidence="1"/>
<evidence type="ECO:0000313" key="8">
    <source>
        <dbReference type="EMBL" id="CZT15729.1"/>
    </source>
</evidence>
<dbReference type="OrthoDB" id="10252171at2759"/>
<dbReference type="InterPro" id="IPR000719">
    <property type="entry name" value="Prot_kinase_dom"/>
</dbReference>
<dbReference type="EMBL" id="FJUY01000002">
    <property type="protein sequence ID" value="CZT15729.1"/>
    <property type="molecule type" value="Genomic_DNA"/>
</dbReference>
<evidence type="ECO:0000256" key="3">
    <source>
        <dbReference type="ARBA" id="ARBA00022679"/>
    </source>
</evidence>